<dbReference type="GO" id="GO:0004984">
    <property type="term" value="F:olfactory receptor activity"/>
    <property type="evidence" value="ECO:0007669"/>
    <property type="project" value="InterPro"/>
</dbReference>
<evidence type="ECO:0000256" key="2">
    <source>
        <dbReference type="ARBA" id="ARBA00022475"/>
    </source>
</evidence>
<dbReference type="GO" id="GO:0005886">
    <property type="term" value="C:plasma membrane"/>
    <property type="evidence" value="ECO:0007669"/>
    <property type="project" value="UniProtKB-SubCell"/>
</dbReference>
<protein>
    <recommendedName>
        <fullName evidence="10">Odorant receptor</fullName>
    </recommendedName>
</protein>
<proteinExistence type="inferred from homology"/>
<feature type="transmembrane region" description="Helical" evidence="10">
    <location>
        <begin position="178"/>
        <end position="195"/>
    </location>
</feature>
<dbReference type="Proteomes" id="UP001168821">
    <property type="component" value="Unassembled WGS sequence"/>
</dbReference>
<dbReference type="PANTHER" id="PTHR21137:SF35">
    <property type="entry name" value="ODORANT RECEPTOR 19A-RELATED"/>
    <property type="match status" value="1"/>
</dbReference>
<evidence type="ECO:0000256" key="7">
    <source>
        <dbReference type="ARBA" id="ARBA00023136"/>
    </source>
</evidence>
<keyword evidence="5 10" id="KW-0552">Olfaction</keyword>
<evidence type="ECO:0000256" key="9">
    <source>
        <dbReference type="ARBA" id="ARBA00023224"/>
    </source>
</evidence>
<evidence type="ECO:0000313" key="11">
    <source>
        <dbReference type="EMBL" id="KAJ3663422.1"/>
    </source>
</evidence>
<feature type="transmembrane region" description="Helical" evidence="10">
    <location>
        <begin position="250"/>
        <end position="271"/>
    </location>
</feature>
<dbReference type="GO" id="GO:0007165">
    <property type="term" value="P:signal transduction"/>
    <property type="evidence" value="ECO:0007669"/>
    <property type="project" value="UniProtKB-KW"/>
</dbReference>
<evidence type="ECO:0000256" key="8">
    <source>
        <dbReference type="ARBA" id="ARBA00023170"/>
    </source>
</evidence>
<keyword evidence="12" id="KW-1185">Reference proteome</keyword>
<comment type="caution">
    <text evidence="10">Lacks conserved residue(s) required for the propagation of feature annotation.</text>
</comment>
<comment type="caution">
    <text evidence="11">The sequence shown here is derived from an EMBL/GenBank/DDBJ whole genome shotgun (WGS) entry which is preliminary data.</text>
</comment>
<evidence type="ECO:0000256" key="4">
    <source>
        <dbReference type="ARBA" id="ARBA00022692"/>
    </source>
</evidence>
<dbReference type="InterPro" id="IPR004117">
    <property type="entry name" value="7tm6_olfct_rcpt"/>
</dbReference>
<evidence type="ECO:0000256" key="3">
    <source>
        <dbReference type="ARBA" id="ARBA00022606"/>
    </source>
</evidence>
<evidence type="ECO:0000256" key="1">
    <source>
        <dbReference type="ARBA" id="ARBA00004651"/>
    </source>
</evidence>
<feature type="transmembrane region" description="Helical" evidence="10">
    <location>
        <begin position="283"/>
        <end position="303"/>
    </location>
</feature>
<feature type="transmembrane region" description="Helical" evidence="10">
    <location>
        <begin position="37"/>
        <end position="62"/>
    </location>
</feature>
<organism evidence="11 12">
    <name type="scientific">Zophobas morio</name>
    <dbReference type="NCBI Taxonomy" id="2755281"/>
    <lineage>
        <taxon>Eukaryota</taxon>
        <taxon>Metazoa</taxon>
        <taxon>Ecdysozoa</taxon>
        <taxon>Arthropoda</taxon>
        <taxon>Hexapoda</taxon>
        <taxon>Insecta</taxon>
        <taxon>Pterygota</taxon>
        <taxon>Neoptera</taxon>
        <taxon>Endopterygota</taxon>
        <taxon>Coleoptera</taxon>
        <taxon>Polyphaga</taxon>
        <taxon>Cucujiformia</taxon>
        <taxon>Tenebrionidae</taxon>
        <taxon>Zophobas</taxon>
    </lineage>
</organism>
<evidence type="ECO:0000313" key="12">
    <source>
        <dbReference type="Proteomes" id="UP001168821"/>
    </source>
</evidence>
<name>A0AA38IU21_9CUCU</name>
<keyword evidence="6 10" id="KW-1133">Transmembrane helix</keyword>
<keyword evidence="7 10" id="KW-0472">Membrane</keyword>
<accession>A0AA38IU21</accession>
<keyword evidence="2" id="KW-1003">Cell membrane</keyword>
<dbReference type="GO" id="GO:0005549">
    <property type="term" value="F:odorant binding"/>
    <property type="evidence" value="ECO:0007669"/>
    <property type="project" value="InterPro"/>
</dbReference>
<keyword evidence="8 10" id="KW-0675">Receptor</keyword>
<comment type="similarity">
    <text evidence="10">Belongs to the insect chemoreceptor superfamily. Heteromeric odorant receptor channel (TC 1.A.69) family.</text>
</comment>
<dbReference type="EMBL" id="JALNTZ010000002">
    <property type="protein sequence ID" value="KAJ3663422.1"/>
    <property type="molecule type" value="Genomic_DNA"/>
</dbReference>
<keyword evidence="3 10" id="KW-0716">Sensory transduction</keyword>
<dbReference type="AlphaFoldDB" id="A0AA38IU21"/>
<evidence type="ECO:0000256" key="6">
    <source>
        <dbReference type="ARBA" id="ARBA00022989"/>
    </source>
</evidence>
<dbReference type="Pfam" id="PF02949">
    <property type="entry name" value="7tm_6"/>
    <property type="match status" value="1"/>
</dbReference>
<gene>
    <name evidence="11" type="ORF">Zmor_007685</name>
</gene>
<evidence type="ECO:0000256" key="5">
    <source>
        <dbReference type="ARBA" id="ARBA00022725"/>
    </source>
</evidence>
<sequence>MDTFDWKLTIKRNIIMLKIAGLWPAGDETYKFNLYTLYAIVSILTFVYGHNFFQSFNIIYILDDLEALTATIFVSLTEMLAILKSYYLIQNMKILKQLMVTLNGEMFQPKNLRQKDIVEPSLNSWKMVYTVFSSMTMGAIFFWATFPFLDKSVQEHRLPFLAWYPWNSKISPFYEMTYVYQMASVCFICIVNLNIDTLIAALNMYIGAQCDILCDDLRHIHEFADVNARLISCVQHHKAILRFVGNSNQFFNWIVLVQFFVSAISIGMTMFQLTVVAAFSSEFYSCLFYGNAVVVEIFMYCWFGNEVEIKSSNIPYAVFESDWTDASLEVQKNVVFFILRCQKPIKVSALNLFYLTLDTFVKIMRTSWSYFAVLHQVNEQ</sequence>
<keyword evidence="4 10" id="KW-0812">Transmembrane</keyword>
<comment type="subcellular location">
    <subcellularLocation>
        <location evidence="1 10">Cell membrane</location>
        <topology evidence="1 10">Multi-pass membrane protein</topology>
    </subcellularLocation>
</comment>
<feature type="transmembrane region" description="Helical" evidence="10">
    <location>
        <begin position="68"/>
        <end position="89"/>
    </location>
</feature>
<evidence type="ECO:0000256" key="10">
    <source>
        <dbReference type="RuleBase" id="RU351113"/>
    </source>
</evidence>
<dbReference type="PANTHER" id="PTHR21137">
    <property type="entry name" value="ODORANT RECEPTOR"/>
    <property type="match status" value="1"/>
</dbReference>
<feature type="transmembrane region" description="Helical" evidence="10">
    <location>
        <begin position="127"/>
        <end position="149"/>
    </location>
</feature>
<keyword evidence="9 10" id="KW-0807">Transducer</keyword>
<reference evidence="11" key="1">
    <citation type="journal article" date="2023" name="G3 (Bethesda)">
        <title>Whole genome assemblies of Zophobas morio and Tenebrio molitor.</title>
        <authorList>
            <person name="Kaur S."/>
            <person name="Stinson S.A."/>
            <person name="diCenzo G.C."/>
        </authorList>
    </citation>
    <scope>NUCLEOTIDE SEQUENCE</scope>
    <source>
        <strain evidence="11">QUZm001</strain>
    </source>
</reference>